<feature type="transmembrane region" description="Helical" evidence="1">
    <location>
        <begin position="97"/>
        <end position="119"/>
    </location>
</feature>
<name>A0ABR8YDI9_9MICC</name>
<feature type="transmembrane region" description="Helical" evidence="1">
    <location>
        <begin position="200"/>
        <end position="224"/>
    </location>
</feature>
<organism evidence="2 3">
    <name type="scientific">Arthrobacter pullicola</name>
    <dbReference type="NCBI Taxonomy" id="2762224"/>
    <lineage>
        <taxon>Bacteria</taxon>
        <taxon>Bacillati</taxon>
        <taxon>Actinomycetota</taxon>
        <taxon>Actinomycetes</taxon>
        <taxon>Micrococcales</taxon>
        <taxon>Micrococcaceae</taxon>
        <taxon>Arthrobacter</taxon>
    </lineage>
</organism>
<dbReference type="Proteomes" id="UP000652763">
    <property type="component" value="Unassembled WGS sequence"/>
</dbReference>
<keyword evidence="3" id="KW-1185">Reference proteome</keyword>
<gene>
    <name evidence="2" type="ORF">H9638_00510</name>
</gene>
<dbReference type="RefSeq" id="WP_191745244.1">
    <property type="nucleotide sequence ID" value="NZ_JACSQC010000001.1"/>
</dbReference>
<reference evidence="2 3" key="1">
    <citation type="submission" date="2020-08" db="EMBL/GenBank/DDBJ databases">
        <title>A Genomic Blueprint of the Chicken Gut Microbiome.</title>
        <authorList>
            <person name="Gilroy R."/>
            <person name="Ravi A."/>
            <person name="Getino M."/>
            <person name="Pursley I."/>
            <person name="Horton D.L."/>
            <person name="Alikhan N.-F."/>
            <person name="Baker D."/>
            <person name="Gharbi K."/>
            <person name="Hall N."/>
            <person name="Watson M."/>
            <person name="Adriaenssens E.M."/>
            <person name="Foster-Nyarko E."/>
            <person name="Jarju S."/>
            <person name="Secka A."/>
            <person name="Antonio M."/>
            <person name="Oren A."/>
            <person name="Chaudhuri R."/>
            <person name="La Ragione R.M."/>
            <person name="Hildebrand F."/>
            <person name="Pallen M.J."/>
        </authorList>
    </citation>
    <scope>NUCLEOTIDE SEQUENCE [LARGE SCALE GENOMIC DNA]</scope>
    <source>
        <strain evidence="2 3">Sa2BUA2</strain>
    </source>
</reference>
<keyword evidence="1" id="KW-0472">Membrane</keyword>
<sequence>MTVALAVQVAAFGLSVLFALLRLPGALRGQNRGVFVSMVLIALTMGLSLGGIYTVVDGWLGGRNLANLVLRLSLYAVFVILGVKAAAAFGAGWARKLIIGPIGLAVLALAVGLTVYFFVLSDLPVTSVGLQAYEKQVTVQSYASLGRMYPGYVAACLCAPVLMAAANSRLRVLHRTGAGLLGAGLVLVVAFSFLQEVVYLGVFTALVPFTAVILVTVGLTVMWVSHLRQRRRPSQNLLAESYRNVS</sequence>
<feature type="transmembrane region" description="Helical" evidence="1">
    <location>
        <begin position="149"/>
        <end position="166"/>
    </location>
</feature>
<proteinExistence type="predicted"/>
<feature type="transmembrane region" description="Helical" evidence="1">
    <location>
        <begin position="35"/>
        <end position="56"/>
    </location>
</feature>
<keyword evidence="1" id="KW-0812">Transmembrane</keyword>
<feature type="transmembrane region" description="Helical" evidence="1">
    <location>
        <begin position="178"/>
        <end position="194"/>
    </location>
</feature>
<comment type="caution">
    <text evidence="2">The sequence shown here is derived from an EMBL/GenBank/DDBJ whole genome shotgun (WGS) entry which is preliminary data.</text>
</comment>
<evidence type="ECO:0000313" key="3">
    <source>
        <dbReference type="Proteomes" id="UP000652763"/>
    </source>
</evidence>
<keyword evidence="1" id="KW-1133">Transmembrane helix</keyword>
<protein>
    <submittedName>
        <fullName evidence="2">Uncharacterized protein</fullName>
    </submittedName>
</protein>
<evidence type="ECO:0000256" key="1">
    <source>
        <dbReference type="SAM" id="Phobius"/>
    </source>
</evidence>
<accession>A0ABR8YDI9</accession>
<feature type="transmembrane region" description="Helical" evidence="1">
    <location>
        <begin position="6"/>
        <end position="23"/>
    </location>
</feature>
<dbReference type="EMBL" id="JACSQC010000001">
    <property type="protein sequence ID" value="MBD8042284.1"/>
    <property type="molecule type" value="Genomic_DNA"/>
</dbReference>
<feature type="transmembrane region" description="Helical" evidence="1">
    <location>
        <begin position="68"/>
        <end position="90"/>
    </location>
</feature>
<evidence type="ECO:0000313" key="2">
    <source>
        <dbReference type="EMBL" id="MBD8042284.1"/>
    </source>
</evidence>